<evidence type="ECO:0000313" key="2">
    <source>
        <dbReference type="EMBL" id="RDB65246.1"/>
    </source>
</evidence>
<reference evidence="2 3" key="1">
    <citation type="journal article" date="2018" name="Elife">
        <title>Discovery and characterization of a prevalent human gut bacterial enzyme sufficient for the inactivation of a family of plant toxins.</title>
        <authorList>
            <person name="Koppel N."/>
            <person name="Bisanz J.E."/>
            <person name="Pandelia M.E."/>
            <person name="Turnbaugh P.J."/>
            <person name="Balskus E.P."/>
        </authorList>
    </citation>
    <scope>NUCLEOTIDE SEQUENCE [LARGE SCALE GENOMIC DNA]</scope>
    <source>
        <strain evidence="2 3">3C</strain>
    </source>
</reference>
<evidence type="ECO:0000256" key="1">
    <source>
        <dbReference type="SAM" id="MobiDB-lite"/>
    </source>
</evidence>
<dbReference type="GeneID" id="78359601"/>
<feature type="compositionally biased region" description="Basic and acidic residues" evidence="1">
    <location>
        <begin position="143"/>
        <end position="172"/>
    </location>
</feature>
<evidence type="ECO:0008006" key="4">
    <source>
        <dbReference type="Google" id="ProtNLM"/>
    </source>
</evidence>
<name>A0A369M456_9ACTN</name>
<dbReference type="EMBL" id="PPTS01000004">
    <property type="protein sequence ID" value="RDB65246.1"/>
    <property type="molecule type" value="Genomic_DNA"/>
</dbReference>
<feature type="region of interest" description="Disordered" evidence="1">
    <location>
        <begin position="138"/>
        <end position="172"/>
    </location>
</feature>
<protein>
    <recommendedName>
        <fullName evidence="4">Mobilization protein</fullName>
    </recommendedName>
</protein>
<accession>A0A369M456</accession>
<dbReference type="OrthoDB" id="3176748at2"/>
<keyword evidence="3" id="KW-1185">Reference proteome</keyword>
<proteinExistence type="predicted"/>
<dbReference type="RefSeq" id="WP_015540590.1">
    <property type="nucleotide sequence ID" value="NZ_CABMMS010000004.1"/>
</dbReference>
<gene>
    <name evidence="2" type="ORF">C1877_07845</name>
</gene>
<dbReference type="AlphaFoldDB" id="A0A369M456"/>
<organism evidence="2 3">
    <name type="scientific">Gordonibacter pamelaeae</name>
    <dbReference type="NCBI Taxonomy" id="471189"/>
    <lineage>
        <taxon>Bacteria</taxon>
        <taxon>Bacillati</taxon>
        <taxon>Actinomycetota</taxon>
        <taxon>Coriobacteriia</taxon>
        <taxon>Eggerthellales</taxon>
        <taxon>Eggerthellaceae</taxon>
        <taxon>Gordonibacter</taxon>
    </lineage>
</organism>
<comment type="caution">
    <text evidence="2">The sequence shown here is derived from an EMBL/GenBank/DDBJ whole genome shotgun (WGS) entry which is preliminary data.</text>
</comment>
<dbReference type="InterPro" id="IPR053842">
    <property type="entry name" value="NikA-like"/>
</dbReference>
<dbReference type="Pfam" id="PF21983">
    <property type="entry name" value="NikA-like"/>
    <property type="match status" value="1"/>
</dbReference>
<dbReference type="Proteomes" id="UP000254000">
    <property type="component" value="Unassembled WGS sequence"/>
</dbReference>
<evidence type="ECO:0000313" key="3">
    <source>
        <dbReference type="Proteomes" id="UP000254000"/>
    </source>
</evidence>
<sequence length="172" mass="19070">MSVKSLDREGRWRDTTVGFRVSEEENERINQLAALSGMTKQAFIISRLEGSEITVLATARVQKAMAIQARRVADELSRISAGACANARLLDVSEAILDVLTQMNEQGMAIDNHPEGSTLEEMELSDLSETMAPDMRQIPLVPEKVEPIADADKRKPGTRRESTKGLFKKDLK</sequence>